<protein>
    <submittedName>
        <fullName evidence="1">Uncharacterized protein</fullName>
    </submittedName>
</protein>
<reference evidence="2" key="1">
    <citation type="journal article" date="2019" name="Int. J. Syst. Evol. Microbiol.">
        <title>The Global Catalogue of Microorganisms (GCM) 10K type strain sequencing project: providing services to taxonomists for standard genome sequencing and annotation.</title>
        <authorList>
            <consortium name="The Broad Institute Genomics Platform"/>
            <consortium name="The Broad Institute Genome Sequencing Center for Infectious Disease"/>
            <person name="Wu L."/>
            <person name="Ma J."/>
        </authorList>
    </citation>
    <scope>NUCLEOTIDE SEQUENCE [LARGE SCALE GENOMIC DNA]</scope>
    <source>
        <strain evidence="2">CECT 7649</strain>
    </source>
</reference>
<name>A0ABW3J2E1_9FLAO</name>
<dbReference type="RefSeq" id="WP_379753368.1">
    <property type="nucleotide sequence ID" value="NZ_JBHSYB010000006.1"/>
</dbReference>
<comment type="caution">
    <text evidence="1">The sequence shown here is derived from an EMBL/GenBank/DDBJ whole genome shotgun (WGS) entry which is preliminary data.</text>
</comment>
<gene>
    <name evidence="1" type="ORF">ACFQ0S_07395</name>
</gene>
<dbReference type="EMBL" id="JBHTIZ010000021">
    <property type="protein sequence ID" value="MFD0984298.1"/>
    <property type="molecule type" value="Genomic_DNA"/>
</dbReference>
<keyword evidence="2" id="KW-1185">Reference proteome</keyword>
<accession>A0ABW3J2E1</accession>
<organism evidence="1 2">
    <name type="scientific">Flavobacterium myungsuense</name>
    <dbReference type="NCBI Taxonomy" id="651823"/>
    <lineage>
        <taxon>Bacteria</taxon>
        <taxon>Pseudomonadati</taxon>
        <taxon>Bacteroidota</taxon>
        <taxon>Flavobacteriia</taxon>
        <taxon>Flavobacteriales</taxon>
        <taxon>Flavobacteriaceae</taxon>
        <taxon>Flavobacterium</taxon>
    </lineage>
</organism>
<proteinExistence type="predicted"/>
<dbReference type="Proteomes" id="UP001597051">
    <property type="component" value="Unassembled WGS sequence"/>
</dbReference>
<evidence type="ECO:0000313" key="2">
    <source>
        <dbReference type="Proteomes" id="UP001597051"/>
    </source>
</evidence>
<sequence>MGSTARIKFKQTYSSSKVGIIVKAGEIIEIPIQGSKPIERDVLEYFKNKMGLKYTSDLGLNTSVQSWEVV</sequence>
<evidence type="ECO:0000313" key="1">
    <source>
        <dbReference type="EMBL" id="MFD0984298.1"/>
    </source>
</evidence>